<dbReference type="PANTHER" id="PTHR43309:SF3">
    <property type="entry name" value="5-OXOPROLINASE SUBUNIT C"/>
    <property type="match status" value="1"/>
</dbReference>
<dbReference type="GeneID" id="95406039"/>
<sequence>MRLTVLKPGLLVTVQDLGRFGYGKYGVITSGAMDKESHRVANWLVGNPDEAAALEITWSGFSLRMEEDGWIAVTGGDLSPRIEDTPVPMWRPVYVRRDSVLTFQQVRFGCRAYLAVSGGLNVPKVMDSRSTYLRAGIGGWEGRPLHAGDRLSTYPSRLSNRSVDRSTITGAFYAPRWFALPGKIPATGQEVTVRAMPGRQYEDFDEVSRHGFFHQPFRIRPESDRMGYRLKGPDLRLTKAKEYVSEAVALGTIQVPADGQPIILMADRQTLGGYPKIAQIASVDIPLVAQLQPGGTLRFREITLREAERLRDERERELAIVREMIKRKIEGVVP</sequence>
<evidence type="ECO:0000313" key="5">
    <source>
        <dbReference type="EMBL" id="MBP1895012.1"/>
    </source>
</evidence>
<comment type="caution">
    <text evidence="5">The sequence shown here is derived from an EMBL/GenBank/DDBJ whole genome shotgun (WGS) entry which is preliminary data.</text>
</comment>
<keyword evidence="6" id="KW-1185">Reference proteome</keyword>
<evidence type="ECO:0000256" key="2">
    <source>
        <dbReference type="ARBA" id="ARBA00022801"/>
    </source>
</evidence>
<keyword evidence="3" id="KW-0067">ATP-binding</keyword>
<keyword evidence="2" id="KW-0378">Hydrolase</keyword>
<accession>A0ABS4FFI6</accession>
<protein>
    <submittedName>
        <fullName evidence="5">Antagonist of KipI</fullName>
    </submittedName>
</protein>
<dbReference type="Pfam" id="PF02626">
    <property type="entry name" value="CT_A_B"/>
    <property type="match status" value="1"/>
</dbReference>
<keyword evidence="1" id="KW-0547">Nucleotide-binding</keyword>
<dbReference type="Gene3D" id="2.40.100.10">
    <property type="entry name" value="Cyclophilin-like"/>
    <property type="match status" value="1"/>
</dbReference>
<evidence type="ECO:0000259" key="4">
    <source>
        <dbReference type="SMART" id="SM00797"/>
    </source>
</evidence>
<dbReference type="PANTHER" id="PTHR43309">
    <property type="entry name" value="5-OXOPROLINASE SUBUNIT C"/>
    <property type="match status" value="1"/>
</dbReference>
<organism evidence="5 6">
    <name type="scientific">Paenibacillus lactis</name>
    <dbReference type="NCBI Taxonomy" id="228574"/>
    <lineage>
        <taxon>Bacteria</taxon>
        <taxon>Bacillati</taxon>
        <taxon>Bacillota</taxon>
        <taxon>Bacilli</taxon>
        <taxon>Bacillales</taxon>
        <taxon>Paenibacillaceae</taxon>
        <taxon>Paenibacillus</taxon>
    </lineage>
</organism>
<dbReference type="SUPFAM" id="SSF50891">
    <property type="entry name" value="Cyclophilin-like"/>
    <property type="match status" value="1"/>
</dbReference>
<dbReference type="SMART" id="SM00797">
    <property type="entry name" value="AHS2"/>
    <property type="match status" value="1"/>
</dbReference>
<reference evidence="5 6" key="1">
    <citation type="submission" date="2021-03" db="EMBL/GenBank/DDBJ databases">
        <title>Genomic Encyclopedia of Type Strains, Phase IV (KMG-IV): sequencing the most valuable type-strain genomes for metagenomic binning, comparative biology and taxonomic classification.</title>
        <authorList>
            <person name="Goeker M."/>
        </authorList>
    </citation>
    <scope>NUCLEOTIDE SEQUENCE [LARGE SCALE GENOMIC DNA]</scope>
    <source>
        <strain evidence="5 6">DSM 15596</strain>
    </source>
</reference>
<dbReference type="Proteomes" id="UP000706926">
    <property type="component" value="Unassembled WGS sequence"/>
</dbReference>
<name>A0ABS4FFI6_9BACL</name>
<dbReference type="NCBIfam" id="TIGR00724">
    <property type="entry name" value="urea_amlyse_rel"/>
    <property type="match status" value="1"/>
</dbReference>
<gene>
    <name evidence="5" type="ORF">J2Z18_004121</name>
</gene>
<dbReference type="InterPro" id="IPR003778">
    <property type="entry name" value="CT_A_B"/>
</dbReference>
<dbReference type="InterPro" id="IPR029000">
    <property type="entry name" value="Cyclophilin-like_dom_sf"/>
</dbReference>
<dbReference type="RefSeq" id="WP_210095204.1">
    <property type="nucleotide sequence ID" value="NZ_DMBX01000002.1"/>
</dbReference>
<feature type="domain" description="Carboxyltransferase" evidence="4">
    <location>
        <begin position="24"/>
        <end position="317"/>
    </location>
</feature>
<evidence type="ECO:0000256" key="3">
    <source>
        <dbReference type="ARBA" id="ARBA00022840"/>
    </source>
</evidence>
<evidence type="ECO:0000313" key="6">
    <source>
        <dbReference type="Proteomes" id="UP000706926"/>
    </source>
</evidence>
<evidence type="ECO:0000256" key="1">
    <source>
        <dbReference type="ARBA" id="ARBA00022741"/>
    </source>
</evidence>
<proteinExistence type="predicted"/>
<dbReference type="InterPro" id="IPR052708">
    <property type="entry name" value="PxpC"/>
</dbReference>
<dbReference type="EMBL" id="JAGGKI010000011">
    <property type="protein sequence ID" value="MBP1895012.1"/>
    <property type="molecule type" value="Genomic_DNA"/>
</dbReference>